<keyword evidence="3" id="KW-1185">Reference proteome</keyword>
<dbReference type="AlphaFoldDB" id="M7T4I1"/>
<dbReference type="Pfam" id="PF01425">
    <property type="entry name" value="Amidase"/>
    <property type="match status" value="2"/>
</dbReference>
<gene>
    <name evidence="2" type="ORF">UCREL1_8329</name>
</gene>
<name>M7T4I1_EUTLA</name>
<proteinExistence type="predicted"/>
<accession>M7T4I1</accession>
<dbReference type="Gene3D" id="3.90.1300.10">
    <property type="entry name" value="Amidase signature (AS) domain"/>
    <property type="match status" value="1"/>
</dbReference>
<dbReference type="SUPFAM" id="SSF75304">
    <property type="entry name" value="Amidase signature (AS) enzymes"/>
    <property type="match status" value="1"/>
</dbReference>
<reference evidence="3" key="1">
    <citation type="journal article" date="2013" name="Genome Announc.">
        <title>Draft genome sequence of the grapevine dieback fungus Eutypa lata UCR-EL1.</title>
        <authorList>
            <person name="Blanco-Ulate B."/>
            <person name="Rolshausen P.E."/>
            <person name="Cantu D."/>
        </authorList>
    </citation>
    <scope>NUCLEOTIDE SEQUENCE [LARGE SCALE GENOMIC DNA]</scope>
    <source>
        <strain evidence="3">UCR-EL1</strain>
    </source>
</reference>
<dbReference type="STRING" id="1287681.M7T4I1"/>
<protein>
    <submittedName>
        <fullName evidence="2">Putative amidase protein</fullName>
    </submittedName>
</protein>
<dbReference type="InterPro" id="IPR036928">
    <property type="entry name" value="AS_sf"/>
</dbReference>
<dbReference type="HOGENOM" id="CLU_009600_18_1_1"/>
<organism evidence="2 3">
    <name type="scientific">Eutypa lata (strain UCR-EL1)</name>
    <name type="common">Grapevine dieback disease fungus</name>
    <name type="synonym">Eutypa armeniacae</name>
    <dbReference type="NCBI Taxonomy" id="1287681"/>
    <lineage>
        <taxon>Eukaryota</taxon>
        <taxon>Fungi</taxon>
        <taxon>Dikarya</taxon>
        <taxon>Ascomycota</taxon>
        <taxon>Pezizomycotina</taxon>
        <taxon>Sordariomycetes</taxon>
        <taxon>Xylariomycetidae</taxon>
        <taxon>Xylariales</taxon>
        <taxon>Diatrypaceae</taxon>
        <taxon>Eutypa</taxon>
    </lineage>
</organism>
<dbReference type="InterPro" id="IPR000120">
    <property type="entry name" value="Amidase"/>
</dbReference>
<evidence type="ECO:0000313" key="3">
    <source>
        <dbReference type="Proteomes" id="UP000012174"/>
    </source>
</evidence>
<feature type="domain" description="Amidase" evidence="1">
    <location>
        <begin position="96"/>
        <end position="213"/>
    </location>
</feature>
<dbReference type="Proteomes" id="UP000012174">
    <property type="component" value="Unassembled WGS sequence"/>
</dbReference>
<dbReference type="OrthoDB" id="1879366at2759"/>
<dbReference type="OMA" id="GAFADHH"/>
<dbReference type="eggNOG" id="KOG1211">
    <property type="taxonomic scope" value="Eukaryota"/>
</dbReference>
<dbReference type="PANTHER" id="PTHR11895">
    <property type="entry name" value="TRANSAMIDASE"/>
    <property type="match status" value="1"/>
</dbReference>
<feature type="domain" description="Amidase" evidence="1">
    <location>
        <begin position="231"/>
        <end position="584"/>
    </location>
</feature>
<dbReference type="PANTHER" id="PTHR11895:SF171">
    <property type="entry name" value="AMIDASE DOMAIN-CONTAINING PROTEIN"/>
    <property type="match status" value="1"/>
</dbReference>
<dbReference type="InterPro" id="IPR023631">
    <property type="entry name" value="Amidase_dom"/>
</dbReference>
<dbReference type="EMBL" id="KB707026">
    <property type="protein sequence ID" value="EMR64706.1"/>
    <property type="molecule type" value="Genomic_DNA"/>
</dbReference>
<sequence>MSLHQENPVSIETLRQIAADHGFSIKAEDEPGYLALTQATMESVDFVFQLPDYVDPGLTPDLGLSRGGARTYTTPSPSENPLNAWMHRTRISATQSSKGALLAGKTVAIKDNASVAGVPLTNGTQPFHLTLTSNNNNNNKSQPYPIPSLDAVVVTRALAAGAVVVGTSTCENYCMSARSVTAATGPVHNPWLRGYDAGGSSSGSAALVAVDVVRRWREARGLPEDPNLGEGVDLALGADQGGSIRIPASTCGVYGLKPTHGLVPYTGISSLQPLLDHAGPIAATVRDTALFLAALAGYDGLDDTRMTPETPLRARAPQYHALLDAAIAERQAAGSWTPDRAARGLRVGVLKEAFEIPGLDPDVDRVVRRAAARFASLGAEVVREVEVPAHAEMAHRLFAAATFGHMPETLIYGSAPAGLSFPYPDGNGSGNGSGSGSGAPQVLGQAWFDTMAKANPLVPSVLLTGTHMRDRKRFAASVRSKALRHVHELRAAYDRALDRFDVLVMPATPTVGLPHPDTAQMSAPDLVEFVLSHNRNNEPFNLTGHPAFVIPVGWGRVDGGAGAGDAKLPVGMQIVGRRWDEEKLFLAAAAWEVGGWGLDEE</sequence>
<dbReference type="GO" id="GO:0003824">
    <property type="term" value="F:catalytic activity"/>
    <property type="evidence" value="ECO:0007669"/>
    <property type="project" value="InterPro"/>
</dbReference>
<evidence type="ECO:0000259" key="1">
    <source>
        <dbReference type="Pfam" id="PF01425"/>
    </source>
</evidence>
<evidence type="ECO:0000313" key="2">
    <source>
        <dbReference type="EMBL" id="EMR64706.1"/>
    </source>
</evidence>
<dbReference type="KEGG" id="ela:UCREL1_8329"/>